<comment type="similarity">
    <text evidence="1">Belongs to the SEN54 family.</text>
</comment>
<dbReference type="eggNOG" id="KOG4772">
    <property type="taxonomic scope" value="Eukaryota"/>
</dbReference>
<dbReference type="HOGENOM" id="CLU_028449_0_0_1"/>
<dbReference type="STRING" id="578458.D8PZL1"/>
<reference evidence="5 6" key="1">
    <citation type="journal article" date="2010" name="Nat. Biotechnol.">
        <title>Genome sequence of the model mushroom Schizophyllum commune.</title>
        <authorList>
            <person name="Ohm R.A."/>
            <person name="de Jong J.F."/>
            <person name="Lugones L.G."/>
            <person name="Aerts A."/>
            <person name="Kothe E."/>
            <person name="Stajich J.E."/>
            <person name="de Vries R.P."/>
            <person name="Record E."/>
            <person name="Levasseur A."/>
            <person name="Baker S.E."/>
            <person name="Bartholomew K.A."/>
            <person name="Coutinho P.M."/>
            <person name="Erdmann S."/>
            <person name="Fowler T.J."/>
            <person name="Gathman A.C."/>
            <person name="Lombard V."/>
            <person name="Henrissat B."/>
            <person name="Knabe N."/>
            <person name="Kuees U."/>
            <person name="Lilly W.W."/>
            <person name="Lindquist E."/>
            <person name="Lucas S."/>
            <person name="Magnuson J.K."/>
            <person name="Piumi F."/>
            <person name="Raudaskoski M."/>
            <person name="Salamov A."/>
            <person name="Schmutz J."/>
            <person name="Schwarze F.W.M.R."/>
            <person name="vanKuyk P.A."/>
            <person name="Horton J.S."/>
            <person name="Grigoriev I.V."/>
            <person name="Woesten H.A.B."/>
        </authorList>
    </citation>
    <scope>NUCLEOTIDE SEQUENCE [LARGE SCALE GENOMIC DNA]</scope>
    <source>
        <strain evidence="6">H4-8 / FGSC 9210</strain>
    </source>
</reference>
<dbReference type="GO" id="GO:0000214">
    <property type="term" value="C:tRNA-intron endonuclease complex"/>
    <property type="evidence" value="ECO:0007669"/>
    <property type="project" value="TreeGrafter"/>
</dbReference>
<dbReference type="EMBL" id="GL377304">
    <property type="protein sequence ID" value="EFI99459.1"/>
    <property type="molecule type" value="Genomic_DNA"/>
</dbReference>
<evidence type="ECO:0000256" key="1">
    <source>
        <dbReference type="ARBA" id="ARBA00005736"/>
    </source>
</evidence>
<keyword evidence="6" id="KW-1185">Reference proteome</keyword>
<feature type="domain" description="tRNA-splicing endonuclease subunit Sen54 N-terminal" evidence="4">
    <location>
        <begin position="41"/>
        <end position="119"/>
    </location>
</feature>
<proteinExistence type="inferred from homology"/>
<accession>D8PZL1</accession>
<dbReference type="AlphaFoldDB" id="D8PZL1"/>
<feature type="region of interest" description="Disordered" evidence="3">
    <location>
        <begin position="1"/>
        <end position="28"/>
    </location>
</feature>
<dbReference type="InterPro" id="IPR024336">
    <property type="entry name" value="tRNA_splic_suSen54_N"/>
</dbReference>
<evidence type="ECO:0000259" key="4">
    <source>
        <dbReference type="Pfam" id="PF12928"/>
    </source>
</evidence>
<dbReference type="Proteomes" id="UP000007431">
    <property type="component" value="Unassembled WGS sequence"/>
</dbReference>
<evidence type="ECO:0000256" key="2">
    <source>
        <dbReference type="ARBA" id="ARBA00022694"/>
    </source>
</evidence>
<protein>
    <recommendedName>
        <fullName evidence="4">tRNA-splicing endonuclease subunit Sen54 N-terminal domain-containing protein</fullName>
    </recommendedName>
</protein>
<evidence type="ECO:0000313" key="6">
    <source>
        <dbReference type="Proteomes" id="UP000007431"/>
    </source>
</evidence>
<dbReference type="PANTHER" id="PTHR21027:SF1">
    <property type="entry name" value="TRNA-SPLICING ENDONUCLEASE SUBUNIT SEN54"/>
    <property type="match status" value="1"/>
</dbReference>
<dbReference type="InterPro" id="IPR024337">
    <property type="entry name" value="tRNA_splic_suSen54"/>
</dbReference>
<organism evidence="6">
    <name type="scientific">Schizophyllum commune (strain H4-8 / FGSC 9210)</name>
    <name type="common">Split gill fungus</name>
    <dbReference type="NCBI Taxonomy" id="578458"/>
    <lineage>
        <taxon>Eukaryota</taxon>
        <taxon>Fungi</taxon>
        <taxon>Dikarya</taxon>
        <taxon>Basidiomycota</taxon>
        <taxon>Agaricomycotina</taxon>
        <taxon>Agaricomycetes</taxon>
        <taxon>Agaricomycetidae</taxon>
        <taxon>Agaricales</taxon>
        <taxon>Schizophyllaceae</taxon>
        <taxon>Schizophyllum</taxon>
    </lineage>
</organism>
<evidence type="ECO:0000256" key="3">
    <source>
        <dbReference type="SAM" id="MobiDB-lite"/>
    </source>
</evidence>
<dbReference type="FunCoup" id="D8PZL1">
    <property type="interactions" value="9"/>
</dbReference>
<keyword evidence="2" id="KW-0819">tRNA processing</keyword>
<dbReference type="Pfam" id="PF12928">
    <property type="entry name" value="tRNA_int_end_N2"/>
    <property type="match status" value="1"/>
</dbReference>
<name>D8PZL1_SCHCM</name>
<evidence type="ECO:0000313" key="5">
    <source>
        <dbReference type="EMBL" id="EFI99459.1"/>
    </source>
</evidence>
<sequence>MYSRSSAPVIPKRGEKEFEPAEGGGSGLQKHVLERSRNAMFDILRTTRVIANKSMSYAIWHPSLARAEVLVAHGVHFANMGHSAPRPYVDEEGVTKVHKRLELLPEEAIYLVERGSLFCSTAGAPKTAVPGMEDAAGPPMTVQQAYTEMIGREGLTLEKFQVYAYLKRLGYVVTRANPPDENYPMPSPHKAVAPRTKPTNLFVALYSVVCRCLARLWRREFDWWHPLTVNRWLGKWGGYAHIYRSLRFIPNGHEIPLRPTDTEKRESEKNASPYRVFYNIYKPMTAFKKSSPPPPDYQVVVVNARTTLMPSLQEFEDMFAELPELPPPLPRKKNFLPAPGEELPPGVKINKALPNAPRNARPRPPQAAQLTPEGKEKVVLATERNASFLRRIFPWAFPASRPSPPQGPRINPFMALRAGKRMIIIAAVDSGNISFYRFMQGSFVDWPMG</sequence>
<dbReference type="VEuPathDB" id="FungiDB:SCHCODRAFT_02614805"/>
<dbReference type="OMA" id="MYMRLRH"/>
<dbReference type="InParanoid" id="D8PZL1"/>
<dbReference type="PANTHER" id="PTHR21027">
    <property type="entry name" value="TRNA-SPLICING ENDONUCLEASE SUBUNIT SEN54"/>
    <property type="match status" value="1"/>
</dbReference>
<dbReference type="GO" id="GO:0000379">
    <property type="term" value="P:tRNA-type intron splice site recognition and cleavage"/>
    <property type="evidence" value="ECO:0007669"/>
    <property type="project" value="TreeGrafter"/>
</dbReference>
<gene>
    <name evidence="5" type="ORF">SCHCODRAFT_53169</name>
</gene>